<feature type="compositionally biased region" description="Basic residues" evidence="1">
    <location>
        <begin position="54"/>
        <end position="68"/>
    </location>
</feature>
<reference evidence="4" key="1">
    <citation type="journal article" date="2019" name="Int. J. Syst. Evol. Microbiol.">
        <title>The Global Catalogue of Microorganisms (GCM) 10K type strain sequencing project: providing services to taxonomists for standard genome sequencing and annotation.</title>
        <authorList>
            <consortium name="The Broad Institute Genomics Platform"/>
            <consortium name="The Broad Institute Genome Sequencing Center for Infectious Disease"/>
            <person name="Wu L."/>
            <person name="Ma J."/>
        </authorList>
    </citation>
    <scope>NUCLEOTIDE SEQUENCE [LARGE SCALE GENOMIC DNA]</scope>
    <source>
        <strain evidence="4">JCM 9092</strain>
    </source>
</reference>
<feature type="region of interest" description="Disordered" evidence="1">
    <location>
        <begin position="37"/>
        <end position="68"/>
    </location>
</feature>
<organism evidence="3 4">
    <name type="scientific">Streptomyces rectiviolaceus</name>
    <dbReference type="NCBI Taxonomy" id="332591"/>
    <lineage>
        <taxon>Bacteria</taxon>
        <taxon>Bacillati</taxon>
        <taxon>Actinomycetota</taxon>
        <taxon>Actinomycetes</taxon>
        <taxon>Kitasatosporales</taxon>
        <taxon>Streptomycetaceae</taxon>
        <taxon>Streptomyces</taxon>
    </lineage>
</organism>
<feature type="compositionally biased region" description="Acidic residues" evidence="1">
    <location>
        <begin position="38"/>
        <end position="49"/>
    </location>
</feature>
<dbReference type="EMBL" id="BAAAUG010000041">
    <property type="protein sequence ID" value="GAA3103709.1"/>
    <property type="molecule type" value="Genomic_DNA"/>
</dbReference>
<proteinExistence type="predicted"/>
<evidence type="ECO:0000313" key="3">
    <source>
        <dbReference type="EMBL" id="GAA3103709.1"/>
    </source>
</evidence>
<feature type="compositionally biased region" description="Basic and acidic residues" evidence="1">
    <location>
        <begin position="147"/>
        <end position="174"/>
    </location>
</feature>
<sequence length="228" mass="23906">MDYCHPCHRHLNGALACPGCGTPAEACREYAEAVTAQDEPDGSELAYDDEAPRSRGRRRERGRRAHRRRRRKILLITAGLALAAGGLSLAELGIEGSSEEPTAAASPDGGAGGPASRKPTDPDSGTATGAESTAATSAAPSESESASAKEKASKEAKKAKDGEKTDEADKDRDSAPPATSAPDTPDSPDAPDTPRSPRPTPPPPTRQPDPTPEPEPSETCDRFLWWCT</sequence>
<accession>A0ABP6MDQ3</accession>
<feature type="compositionally biased region" description="Low complexity" evidence="1">
    <location>
        <begin position="123"/>
        <end position="146"/>
    </location>
</feature>
<feature type="transmembrane region" description="Helical" evidence="2">
    <location>
        <begin position="73"/>
        <end position="94"/>
    </location>
</feature>
<feature type="compositionally biased region" description="Pro residues" evidence="1">
    <location>
        <begin position="194"/>
        <end position="214"/>
    </location>
</feature>
<feature type="region of interest" description="Disordered" evidence="1">
    <location>
        <begin position="98"/>
        <end position="228"/>
    </location>
</feature>
<keyword evidence="2" id="KW-1133">Transmembrane helix</keyword>
<keyword evidence="2" id="KW-0812">Transmembrane</keyword>
<name>A0ABP6MDQ3_9ACTN</name>
<dbReference type="RefSeq" id="WP_344521180.1">
    <property type="nucleotide sequence ID" value="NZ_BAAAUG010000041.1"/>
</dbReference>
<comment type="caution">
    <text evidence="3">The sequence shown here is derived from an EMBL/GenBank/DDBJ whole genome shotgun (WGS) entry which is preliminary data.</text>
</comment>
<keyword evidence="2" id="KW-0472">Membrane</keyword>
<protein>
    <submittedName>
        <fullName evidence="3">Uncharacterized protein</fullName>
    </submittedName>
</protein>
<keyword evidence="4" id="KW-1185">Reference proteome</keyword>
<evidence type="ECO:0000313" key="4">
    <source>
        <dbReference type="Proteomes" id="UP001501637"/>
    </source>
</evidence>
<dbReference type="Proteomes" id="UP001501637">
    <property type="component" value="Unassembled WGS sequence"/>
</dbReference>
<feature type="compositionally biased region" description="Low complexity" evidence="1">
    <location>
        <begin position="175"/>
        <end position="184"/>
    </location>
</feature>
<evidence type="ECO:0000256" key="2">
    <source>
        <dbReference type="SAM" id="Phobius"/>
    </source>
</evidence>
<gene>
    <name evidence="3" type="ORF">GCM10010449_28540</name>
</gene>
<evidence type="ECO:0000256" key="1">
    <source>
        <dbReference type="SAM" id="MobiDB-lite"/>
    </source>
</evidence>